<keyword evidence="1" id="KW-0472">Membrane</keyword>
<evidence type="ECO:0000256" key="2">
    <source>
        <dbReference type="SAM" id="SignalP"/>
    </source>
</evidence>
<name>A0A6B0ULF0_IXORI</name>
<evidence type="ECO:0000256" key="1">
    <source>
        <dbReference type="SAM" id="Phobius"/>
    </source>
</evidence>
<dbReference type="EMBL" id="GIFC01008413">
    <property type="protein sequence ID" value="MXU90496.1"/>
    <property type="molecule type" value="Transcribed_RNA"/>
</dbReference>
<dbReference type="AlphaFoldDB" id="A0A6B0ULF0"/>
<keyword evidence="1" id="KW-0812">Transmembrane</keyword>
<evidence type="ECO:0000313" key="3">
    <source>
        <dbReference type="EMBL" id="MXU90496.1"/>
    </source>
</evidence>
<keyword evidence="1" id="KW-1133">Transmembrane helix</keyword>
<feature type="chain" id="PRO_5025591729" evidence="2">
    <location>
        <begin position="27"/>
        <end position="115"/>
    </location>
</feature>
<dbReference type="PROSITE" id="PS51257">
    <property type="entry name" value="PROKAR_LIPOPROTEIN"/>
    <property type="match status" value="1"/>
</dbReference>
<accession>A0A6B0ULF0</accession>
<reference evidence="3" key="1">
    <citation type="submission" date="2019-12" db="EMBL/GenBank/DDBJ databases">
        <title>An insight into the sialome of adult female Ixodes ricinus ticks feeding for 6 days.</title>
        <authorList>
            <person name="Perner J."/>
            <person name="Ribeiro J.M.C."/>
        </authorList>
    </citation>
    <scope>NUCLEOTIDE SEQUENCE</scope>
    <source>
        <strain evidence="3">Semi-engorged</strain>
        <tissue evidence="3">Salivary glands</tissue>
    </source>
</reference>
<organism evidence="3">
    <name type="scientific">Ixodes ricinus</name>
    <name type="common">Common tick</name>
    <name type="synonym">Acarus ricinus</name>
    <dbReference type="NCBI Taxonomy" id="34613"/>
    <lineage>
        <taxon>Eukaryota</taxon>
        <taxon>Metazoa</taxon>
        <taxon>Ecdysozoa</taxon>
        <taxon>Arthropoda</taxon>
        <taxon>Chelicerata</taxon>
        <taxon>Arachnida</taxon>
        <taxon>Acari</taxon>
        <taxon>Parasitiformes</taxon>
        <taxon>Ixodida</taxon>
        <taxon>Ixodoidea</taxon>
        <taxon>Ixodidae</taxon>
        <taxon>Ixodinae</taxon>
        <taxon>Ixodes</taxon>
    </lineage>
</organism>
<proteinExistence type="predicted"/>
<feature type="signal peptide" evidence="2">
    <location>
        <begin position="1"/>
        <end position="26"/>
    </location>
</feature>
<feature type="transmembrane region" description="Helical" evidence="1">
    <location>
        <begin position="52"/>
        <end position="83"/>
    </location>
</feature>
<protein>
    <submittedName>
        <fullName evidence="3">Putative secreted protein</fullName>
    </submittedName>
</protein>
<keyword evidence="2" id="KW-0732">Signal</keyword>
<sequence length="115" mass="12931">MSMARCATWFLSTNLGLWLFINCTLCSCNPCKSLWSLASAASLLEYFSIHSVHTWAFFFSISSAVISFSSFPFSICAMILSFARTPFPNCSRSSGLDWDSMRNNWKSLVLESVLK</sequence>